<sequence length="514" mass="52255">MTPAFLLPPALAGLRRPRAAATATRVVTMSAPPPPASSSPPSSSSPPAGTSGTTLPRRAVLPLLAALLPLVTAAVAPAVASDGGGDSTVSATAGAMAGAVAATAQSTVSAASSSAAATASATAAAAAAATPEAALAAARVTDRVYFDVAIGGRPAGRLVVGLFGDAAPATAATFKALAAGRLRGRGGRTVGYKYSTVWRVRKGARLDFGRVVQIDALNQLPGTPQRVEVGVEVPLNSDATGLRDVVGAVSGPAGGGAFEWRVNVGSGAAIEAPPQEPEALVFGRVLDGWDVLDAIGNVATNQKTMRDGFKKVGKAIGDSRAKAGGQREVTNPTAAHPSQTQPEHRSCHGAGRVGNVQVRGGGGLRARPPRAAVATAMAPPLRPRPRRSESPAGALVNSGNVKPSASPRRTRSAAARPRRLIDITPSSATVWPQLPASVRCLRTKRTLRCIHGALPPSSFLLPHPRGRFVPHQATLAPPSPGRLAMYDRTALKPRSTTFTANTRSGGGRKVKLAH</sequence>
<name>A0ACC3CEM8_PYRYE</name>
<reference evidence="1" key="1">
    <citation type="submission" date="2019-11" db="EMBL/GenBank/DDBJ databases">
        <title>Nori genome reveals adaptations in red seaweeds to the harsh intertidal environment.</title>
        <authorList>
            <person name="Wang D."/>
            <person name="Mao Y."/>
        </authorList>
    </citation>
    <scope>NUCLEOTIDE SEQUENCE</scope>
    <source>
        <tissue evidence="1">Gametophyte</tissue>
    </source>
</reference>
<gene>
    <name evidence="1" type="ORF">I4F81_011024</name>
</gene>
<protein>
    <submittedName>
        <fullName evidence="1">Uncharacterized protein</fullName>
    </submittedName>
</protein>
<dbReference type="EMBL" id="CM020620">
    <property type="protein sequence ID" value="KAK1868538.1"/>
    <property type="molecule type" value="Genomic_DNA"/>
</dbReference>
<evidence type="ECO:0000313" key="1">
    <source>
        <dbReference type="EMBL" id="KAK1868538.1"/>
    </source>
</evidence>
<evidence type="ECO:0000313" key="2">
    <source>
        <dbReference type="Proteomes" id="UP000798662"/>
    </source>
</evidence>
<keyword evidence="2" id="KW-1185">Reference proteome</keyword>
<comment type="caution">
    <text evidence="1">The sequence shown here is derived from an EMBL/GenBank/DDBJ whole genome shotgun (WGS) entry which is preliminary data.</text>
</comment>
<organism evidence="1 2">
    <name type="scientific">Pyropia yezoensis</name>
    <name type="common">Susabi-nori</name>
    <name type="synonym">Porphyra yezoensis</name>
    <dbReference type="NCBI Taxonomy" id="2788"/>
    <lineage>
        <taxon>Eukaryota</taxon>
        <taxon>Rhodophyta</taxon>
        <taxon>Bangiophyceae</taxon>
        <taxon>Bangiales</taxon>
        <taxon>Bangiaceae</taxon>
        <taxon>Pyropia</taxon>
    </lineage>
</organism>
<proteinExistence type="predicted"/>
<dbReference type="Proteomes" id="UP000798662">
    <property type="component" value="Chromosome 3"/>
</dbReference>
<accession>A0ACC3CEM8</accession>